<evidence type="ECO:0000313" key="1">
    <source>
        <dbReference type="EMBL" id="MFC4328362.1"/>
    </source>
</evidence>
<evidence type="ECO:0008006" key="3">
    <source>
        <dbReference type="Google" id="ProtNLM"/>
    </source>
</evidence>
<evidence type="ECO:0000313" key="2">
    <source>
        <dbReference type="Proteomes" id="UP001595824"/>
    </source>
</evidence>
<protein>
    <recommendedName>
        <fullName evidence="3">DUF551 domain-containing protein</fullName>
    </recommendedName>
</protein>
<comment type="caution">
    <text evidence="1">The sequence shown here is derived from an EMBL/GenBank/DDBJ whole genome shotgun (WGS) entry which is preliminary data.</text>
</comment>
<dbReference type="RefSeq" id="WP_381738559.1">
    <property type="nucleotide sequence ID" value="NZ_JBHSDP010000011.1"/>
</dbReference>
<sequence>MNPALPTDGPGPPIRVDEKAYDQAVQLGIARTGLTANEVQWLVQGVYATVMMAGPELMMKNMVSLNTNSGPEPAFIPTGACPWGYLSPTGQLVLCIWEQPYNDKGDTFTDFPHEDGWHQGPAGTYRFNESEPRALDVHQWQEGTTA</sequence>
<proteinExistence type="predicted"/>
<organism evidence="1 2">
    <name type="scientific">Streptomyces andamanensis</name>
    <dbReference type="NCBI Taxonomy" id="1565035"/>
    <lineage>
        <taxon>Bacteria</taxon>
        <taxon>Bacillati</taxon>
        <taxon>Actinomycetota</taxon>
        <taxon>Actinomycetes</taxon>
        <taxon>Kitasatosporales</taxon>
        <taxon>Streptomycetaceae</taxon>
        <taxon>Streptomyces</taxon>
    </lineage>
</organism>
<keyword evidence="2" id="KW-1185">Reference proteome</keyword>
<dbReference type="EMBL" id="JBHSDP010000011">
    <property type="protein sequence ID" value="MFC4328362.1"/>
    <property type="molecule type" value="Genomic_DNA"/>
</dbReference>
<reference evidence="2" key="1">
    <citation type="journal article" date="2019" name="Int. J. Syst. Evol. Microbiol.">
        <title>The Global Catalogue of Microorganisms (GCM) 10K type strain sequencing project: providing services to taxonomists for standard genome sequencing and annotation.</title>
        <authorList>
            <consortium name="The Broad Institute Genomics Platform"/>
            <consortium name="The Broad Institute Genome Sequencing Center for Infectious Disease"/>
            <person name="Wu L."/>
            <person name="Ma J."/>
        </authorList>
    </citation>
    <scope>NUCLEOTIDE SEQUENCE [LARGE SCALE GENOMIC DNA]</scope>
    <source>
        <strain evidence="2">PCU 347</strain>
    </source>
</reference>
<accession>A0ABV8TCN3</accession>
<dbReference type="Proteomes" id="UP001595824">
    <property type="component" value="Unassembled WGS sequence"/>
</dbReference>
<gene>
    <name evidence="1" type="ORF">ACFPC0_11040</name>
</gene>
<name>A0ABV8TCN3_9ACTN</name>